<dbReference type="PROSITE" id="PS50835">
    <property type="entry name" value="IG_LIKE"/>
    <property type="match status" value="4"/>
</dbReference>
<proteinExistence type="predicted"/>
<evidence type="ECO:0000313" key="7">
    <source>
        <dbReference type="Proteomes" id="UP001333110"/>
    </source>
</evidence>
<dbReference type="InterPro" id="IPR003599">
    <property type="entry name" value="Ig_sub"/>
</dbReference>
<feature type="domain" description="Ig-like" evidence="5">
    <location>
        <begin position="526"/>
        <end position="625"/>
    </location>
</feature>
<dbReference type="CDD" id="cd00099">
    <property type="entry name" value="IgV"/>
    <property type="match status" value="1"/>
</dbReference>
<feature type="region of interest" description="Disordered" evidence="4">
    <location>
        <begin position="801"/>
        <end position="830"/>
    </location>
</feature>
<keyword evidence="2" id="KW-1064">Adaptive immunity</keyword>
<dbReference type="InterPro" id="IPR050199">
    <property type="entry name" value="IgHV"/>
</dbReference>
<protein>
    <recommendedName>
        <fullName evidence="5">Ig-like domain-containing protein</fullName>
    </recommendedName>
</protein>
<dbReference type="Pfam" id="PF07686">
    <property type="entry name" value="V-set"/>
    <property type="match status" value="5"/>
</dbReference>
<dbReference type="EMBL" id="JAUNZN010000097">
    <property type="protein sequence ID" value="KAK4805415.1"/>
    <property type="molecule type" value="Genomic_DNA"/>
</dbReference>
<keyword evidence="3" id="KW-1280">Immunoglobulin</keyword>
<dbReference type="SUPFAM" id="SSF48726">
    <property type="entry name" value="Immunoglobulin"/>
    <property type="match status" value="6"/>
</dbReference>
<dbReference type="PANTHER" id="PTHR23266">
    <property type="entry name" value="IMMUNOGLOBULIN HEAVY CHAIN"/>
    <property type="match status" value="1"/>
</dbReference>
<dbReference type="Gene3D" id="2.60.40.10">
    <property type="entry name" value="Immunoglobulins"/>
    <property type="match status" value="6"/>
</dbReference>
<dbReference type="SMART" id="SM00409">
    <property type="entry name" value="IG"/>
    <property type="match status" value="4"/>
</dbReference>
<feature type="domain" description="Ig-like" evidence="5">
    <location>
        <begin position="395"/>
        <end position="517"/>
    </location>
</feature>
<dbReference type="InterPro" id="IPR013783">
    <property type="entry name" value="Ig-like_fold"/>
</dbReference>
<evidence type="ECO:0000256" key="2">
    <source>
        <dbReference type="ARBA" id="ARBA00023130"/>
    </source>
</evidence>
<comment type="caution">
    <text evidence="6">The sequence shown here is derived from an EMBL/GenBank/DDBJ whole genome shotgun (WGS) entry which is preliminary data.</text>
</comment>
<reference evidence="6 7" key="1">
    <citation type="journal article" date="2023" name="J. Hered.">
        <title>Chromosome-level genome of the wood stork (Mycteria americana) provides insight into avian chromosome evolution.</title>
        <authorList>
            <person name="Flamio R. Jr."/>
            <person name="Ramstad K.M."/>
        </authorList>
    </citation>
    <scope>NUCLEOTIDE SEQUENCE [LARGE SCALE GENOMIC DNA]</scope>
    <source>
        <strain evidence="6">JAX WOST 10</strain>
    </source>
</reference>
<dbReference type="AlphaFoldDB" id="A0AAN7RJK3"/>
<dbReference type="GO" id="GO:0005576">
    <property type="term" value="C:extracellular region"/>
    <property type="evidence" value="ECO:0007669"/>
    <property type="project" value="UniProtKB-ARBA"/>
</dbReference>
<sequence>MSMFCAVVGARVFGLEAVHLQRDRALGVVPRDGLRAAEQLVESGGGLQTPGGSLRLLCKASGFTFSSYDMFWVRQAPGKGLEYVAIISTGGSWTDYAPAVQGRFTISKDNSQSTLTLQMNSLRAHDTATYYCAKRAGGLRAAEQLVESGGGLQKPGGSLRLLCKGSGFTLSSFNMYWVRQAPGKGLRGVLRILTGFGPNLDLFPPKLELLPKTLTSFAPNLNCFPKTQPFAVDLDCLPQISAGFAAKLKLCPKARRFSPKTPPFDPNLNSFCPKPWLFAPNLDPFCLKFRPFAPNLSQFCPKFFLFAPYLSHFCLKPQAIAPNLNHLPQNSSDCAVVGGRVVGPEAVHLQRERALGVVPRDGEAPLHRRRVSCGATTAANIRDELEPLPGRLSHPDHVEAAEGLRAAEQLVESGGGLQKPGGSLRLLCKASGFDFCSVWMYWVRQAPGKGLEVVAFIYSSGGSTNYAPAVQGRFTISRDDSQSTVTLQMNSLRAHDTATYYCAKSADGLRAAEQLVESGGGLQTPGGSLRLLCKGSGFDFSNTDMSWVRQAPGKGLEFVAVISSSGSSTDYAPAVQGRFTISKDNSQSTVTLQMNSLRAHDTATYYCAKRAAGGSGFTSSSNGVFWVPQAPGKGLEFVTGIYSSGSTDYAPAVQGRFTISRDDSQSTLTLQMNSLRAHDTATYYCAKYTGEGLRAAEQLVESGGGLQKPGGSLRLLCKGSGFSFSSYSMEWVRQAPGKGLEWVAQISTGGSWTGYAPAVQGRFTISKDNSQSTLTLQMNSLRAHDTATYYCVKSAAGGGTEPGTVPQHPCAASPNLPKAPAASGEPPTQP</sequence>
<feature type="domain" description="Ig-like" evidence="5">
    <location>
        <begin position="30"/>
        <end position="132"/>
    </location>
</feature>
<feature type="domain" description="Ig-like" evidence="5">
    <location>
        <begin position="710"/>
        <end position="806"/>
    </location>
</feature>
<dbReference type="GO" id="GO:0019814">
    <property type="term" value="C:immunoglobulin complex"/>
    <property type="evidence" value="ECO:0007669"/>
    <property type="project" value="UniProtKB-KW"/>
</dbReference>
<evidence type="ECO:0000256" key="4">
    <source>
        <dbReference type="SAM" id="MobiDB-lite"/>
    </source>
</evidence>
<dbReference type="InterPro" id="IPR007110">
    <property type="entry name" value="Ig-like_dom"/>
</dbReference>
<evidence type="ECO:0000313" key="6">
    <source>
        <dbReference type="EMBL" id="KAK4805415.1"/>
    </source>
</evidence>
<dbReference type="SMART" id="SM00406">
    <property type="entry name" value="IGv"/>
    <property type="match status" value="6"/>
</dbReference>
<organism evidence="6 7">
    <name type="scientific">Mycteria americana</name>
    <name type="common">Wood stork</name>
    <dbReference type="NCBI Taxonomy" id="33587"/>
    <lineage>
        <taxon>Eukaryota</taxon>
        <taxon>Metazoa</taxon>
        <taxon>Chordata</taxon>
        <taxon>Craniata</taxon>
        <taxon>Vertebrata</taxon>
        <taxon>Euteleostomi</taxon>
        <taxon>Archelosauria</taxon>
        <taxon>Archosauria</taxon>
        <taxon>Dinosauria</taxon>
        <taxon>Saurischia</taxon>
        <taxon>Theropoda</taxon>
        <taxon>Coelurosauria</taxon>
        <taxon>Aves</taxon>
        <taxon>Neognathae</taxon>
        <taxon>Neoaves</taxon>
        <taxon>Aequornithes</taxon>
        <taxon>Ciconiiformes</taxon>
        <taxon>Ciconiidae</taxon>
        <taxon>Mycteria</taxon>
    </lineage>
</organism>
<gene>
    <name evidence="6" type="ORF">QYF61_000008</name>
</gene>
<evidence type="ECO:0000259" key="5">
    <source>
        <dbReference type="PROSITE" id="PS50835"/>
    </source>
</evidence>
<name>A0AAN7RJK3_MYCAM</name>
<dbReference type="InterPro" id="IPR036179">
    <property type="entry name" value="Ig-like_dom_sf"/>
</dbReference>
<dbReference type="InterPro" id="IPR013106">
    <property type="entry name" value="Ig_V-set"/>
</dbReference>
<keyword evidence="7" id="KW-1185">Reference proteome</keyword>
<dbReference type="FunFam" id="2.60.40.10:FF:002198">
    <property type="entry name" value="Immunoglobulin heavy variable 5-2"/>
    <property type="match status" value="4"/>
</dbReference>
<keyword evidence="1" id="KW-0391">Immunity</keyword>
<evidence type="ECO:0000256" key="1">
    <source>
        <dbReference type="ARBA" id="ARBA00022859"/>
    </source>
</evidence>
<evidence type="ECO:0000256" key="3">
    <source>
        <dbReference type="ARBA" id="ARBA00043265"/>
    </source>
</evidence>
<dbReference type="GO" id="GO:0002250">
    <property type="term" value="P:adaptive immune response"/>
    <property type="evidence" value="ECO:0007669"/>
    <property type="project" value="UniProtKB-KW"/>
</dbReference>
<accession>A0AAN7RJK3</accession>
<dbReference type="Proteomes" id="UP001333110">
    <property type="component" value="Unassembled WGS sequence"/>
</dbReference>